<dbReference type="AlphaFoldDB" id="A0A4U5MHD1"/>
<organism evidence="2 3">
    <name type="scientific">Steinernema carpocapsae</name>
    <name type="common">Entomopathogenic nematode</name>
    <dbReference type="NCBI Taxonomy" id="34508"/>
    <lineage>
        <taxon>Eukaryota</taxon>
        <taxon>Metazoa</taxon>
        <taxon>Ecdysozoa</taxon>
        <taxon>Nematoda</taxon>
        <taxon>Chromadorea</taxon>
        <taxon>Rhabditida</taxon>
        <taxon>Tylenchina</taxon>
        <taxon>Panagrolaimomorpha</taxon>
        <taxon>Strongyloidoidea</taxon>
        <taxon>Steinernematidae</taxon>
        <taxon>Steinernema</taxon>
    </lineage>
</organism>
<sequence length="97" mass="11370">MRPPEMIISRQLCSLWSNPDIKFHAYEPKYIQNATKQRLVMINVKQNGDQNTHKNRQLRSRTPHTFPSKQTNLPHLNTRRSSPRFLPQKASSALGYK</sequence>
<evidence type="ECO:0000256" key="1">
    <source>
        <dbReference type="SAM" id="MobiDB-lite"/>
    </source>
</evidence>
<feature type="compositionally biased region" description="Polar residues" evidence="1">
    <location>
        <begin position="63"/>
        <end position="75"/>
    </location>
</feature>
<reference evidence="2 3" key="1">
    <citation type="journal article" date="2015" name="Genome Biol.">
        <title>Comparative genomics of Steinernema reveals deeply conserved gene regulatory networks.</title>
        <authorList>
            <person name="Dillman A.R."/>
            <person name="Macchietto M."/>
            <person name="Porter C.F."/>
            <person name="Rogers A."/>
            <person name="Williams B."/>
            <person name="Antoshechkin I."/>
            <person name="Lee M.M."/>
            <person name="Goodwin Z."/>
            <person name="Lu X."/>
            <person name="Lewis E.E."/>
            <person name="Goodrich-Blair H."/>
            <person name="Stock S.P."/>
            <person name="Adams B.J."/>
            <person name="Sternberg P.W."/>
            <person name="Mortazavi A."/>
        </authorList>
    </citation>
    <scope>NUCLEOTIDE SEQUENCE [LARGE SCALE GENOMIC DNA]</scope>
    <source>
        <strain evidence="2 3">ALL</strain>
    </source>
</reference>
<reference evidence="2 3" key="2">
    <citation type="journal article" date="2019" name="G3 (Bethesda)">
        <title>Hybrid Assembly of the Genome of the Entomopathogenic Nematode Steinernema carpocapsae Identifies the X-Chromosome.</title>
        <authorList>
            <person name="Serra L."/>
            <person name="Macchietto M."/>
            <person name="Macias-Munoz A."/>
            <person name="McGill C.J."/>
            <person name="Rodriguez I.M."/>
            <person name="Rodriguez B."/>
            <person name="Murad R."/>
            <person name="Mortazavi A."/>
        </authorList>
    </citation>
    <scope>NUCLEOTIDE SEQUENCE [LARGE SCALE GENOMIC DNA]</scope>
    <source>
        <strain evidence="2 3">ALL</strain>
    </source>
</reference>
<evidence type="ECO:0000313" key="3">
    <source>
        <dbReference type="Proteomes" id="UP000298663"/>
    </source>
</evidence>
<protein>
    <submittedName>
        <fullName evidence="2">Uncharacterized protein</fullName>
    </submittedName>
</protein>
<dbReference type="EMBL" id="AZBU02000008">
    <property type="protein sequence ID" value="TKR68681.1"/>
    <property type="molecule type" value="Genomic_DNA"/>
</dbReference>
<feature type="compositionally biased region" description="Basic residues" evidence="1">
    <location>
        <begin position="53"/>
        <end position="62"/>
    </location>
</feature>
<name>A0A4U5MHD1_STECR</name>
<evidence type="ECO:0000313" key="2">
    <source>
        <dbReference type="EMBL" id="TKR68681.1"/>
    </source>
</evidence>
<feature type="region of interest" description="Disordered" evidence="1">
    <location>
        <begin position="45"/>
        <end position="97"/>
    </location>
</feature>
<dbReference type="Proteomes" id="UP000298663">
    <property type="component" value="Unassembled WGS sequence"/>
</dbReference>
<gene>
    <name evidence="2" type="ORF">L596_030928</name>
</gene>
<comment type="caution">
    <text evidence="2">The sequence shown here is derived from an EMBL/GenBank/DDBJ whole genome shotgun (WGS) entry which is preliminary data.</text>
</comment>
<accession>A0A4U5MHD1</accession>
<keyword evidence="3" id="KW-1185">Reference proteome</keyword>
<proteinExistence type="predicted"/>